<evidence type="ECO:0000256" key="1">
    <source>
        <dbReference type="SAM" id="SignalP"/>
    </source>
</evidence>
<dbReference type="Gramene" id="CDX88293">
    <property type="protein sequence ID" value="CDX88293"/>
    <property type="gene ID" value="GSBRNA2T00147794001"/>
</dbReference>
<dbReference type="EMBL" id="HG994370">
    <property type="protein sequence ID" value="CAF2065304.1"/>
    <property type="molecule type" value="Genomic_DNA"/>
</dbReference>
<evidence type="ECO:0000313" key="2">
    <source>
        <dbReference type="EMBL" id="CAF2065304.1"/>
    </source>
</evidence>
<name>A0A816QUE1_BRANA</name>
<dbReference type="AlphaFoldDB" id="A0A816QUE1"/>
<sequence>MILLVITLLMCDCVTGWEVGQSQEKNSFIVGESQLKYNICSIDHCCDDRACDRSHYSFKEANNRQWSSSWSTSRLSNSSGRWSHSCYDLDHWRKPTQRYEELRNEKIHHHWCLGCTLHSPTYKWCVNSKRSIQVGSDYLRALVPVRSAYSVCCPTSNESRHNNSVIWSW</sequence>
<reference evidence="2" key="1">
    <citation type="submission" date="2021-01" db="EMBL/GenBank/DDBJ databases">
        <authorList>
            <consortium name="Genoscope - CEA"/>
            <person name="William W."/>
        </authorList>
    </citation>
    <scope>NUCLEOTIDE SEQUENCE</scope>
</reference>
<feature type="chain" id="PRO_5032618860" evidence="1">
    <location>
        <begin position="17"/>
        <end position="169"/>
    </location>
</feature>
<feature type="signal peptide" evidence="1">
    <location>
        <begin position="1"/>
        <end position="16"/>
    </location>
</feature>
<dbReference type="Proteomes" id="UP001295469">
    <property type="component" value="Chromosome C06"/>
</dbReference>
<accession>A0A816QUE1</accession>
<gene>
    <name evidence="2" type="ORF">DARMORV10_C06P50790.1</name>
</gene>
<proteinExistence type="predicted"/>
<keyword evidence="1" id="KW-0732">Signal</keyword>
<protein>
    <submittedName>
        <fullName evidence="2">(rape) hypothetical protein</fullName>
    </submittedName>
</protein>
<organism evidence="2">
    <name type="scientific">Brassica napus</name>
    <name type="common">Rape</name>
    <dbReference type="NCBI Taxonomy" id="3708"/>
    <lineage>
        <taxon>Eukaryota</taxon>
        <taxon>Viridiplantae</taxon>
        <taxon>Streptophyta</taxon>
        <taxon>Embryophyta</taxon>
        <taxon>Tracheophyta</taxon>
        <taxon>Spermatophyta</taxon>
        <taxon>Magnoliopsida</taxon>
        <taxon>eudicotyledons</taxon>
        <taxon>Gunneridae</taxon>
        <taxon>Pentapetalae</taxon>
        <taxon>rosids</taxon>
        <taxon>malvids</taxon>
        <taxon>Brassicales</taxon>
        <taxon>Brassicaceae</taxon>
        <taxon>Brassiceae</taxon>
        <taxon>Brassica</taxon>
    </lineage>
</organism>